<dbReference type="AlphaFoldDB" id="A0A330GFX8"/>
<sequence>MTTIRLQTNQNRLIANLRHAFNQSSMLGELLQNARRAQASAIHFTVDDSSLTIRDNGSGIANLQTLIHIAESGWDEKTQTCENAFGMGVLSTLYFAERLTVRSGGKAFSAATVDIIRGEPIQVIPWDLVEGTEIRLDGIQPTQPGETLSVWAERLLRTLCEAFPVPIWLNGHAVLRPLADPALQWRETPMGQILLDLSASRTQWRCFLQGLPIGRSPSTCRHHVVQLPNNTLARLPDRQHLLNEAEDHKRIQVAIDSAFRQALIETKERLSTSDFIVHYARICMDSSNADLLNDVPFVPRAWFRSWALEPSGFRRYWDRHLAEGIVAREVLEETGAWRIESDGDDAPTAEVYLEARKAFLLDESGIDAGHWLLGLVRPITPEEVQVRPGAILHHDASLCLADYEVELTLADGLNVCIEGEPDVAVGAIRKGVTLFLTADAGGATALVSDYIFDDRYDEDREDEDGRTIDTFIAVGCSQSPAGVVQALLPVTLRYAMQPRLAGAVVHLTFDAEGRLAAVTA</sequence>
<dbReference type="RefSeq" id="WP_023098635.1">
    <property type="nucleotide sequence ID" value="NZ_CABMNQ010000009.1"/>
</dbReference>
<dbReference type="EMBL" id="QMDH01000009">
    <property type="protein sequence ID" value="RAZ70432.1"/>
    <property type="molecule type" value="Genomic_DNA"/>
</dbReference>
<evidence type="ECO:0000313" key="1">
    <source>
        <dbReference type="EMBL" id="RAZ70432.1"/>
    </source>
</evidence>
<dbReference type="Gene3D" id="3.30.565.10">
    <property type="entry name" value="Histidine kinase-like ATPase, C-terminal domain"/>
    <property type="match status" value="1"/>
</dbReference>
<keyword evidence="1" id="KW-0547">Nucleotide-binding</keyword>
<reference evidence="1 2" key="1">
    <citation type="submission" date="2018-06" db="EMBL/GenBank/DDBJ databases">
        <title>ACT-28, a chromosomally-encoded AmpC with carbapenemase activity from Enterobacter kobei.</title>
        <authorList>
            <person name="Jousset A.B."/>
            <person name="Oueslati S."/>
            <person name="Bernabeu S."/>
            <person name="Takissian J."/>
            <person name="Creton E."/>
            <person name="Vogel A."/>
            <person name="Cotellon G."/>
            <person name="Bonnin R.A."/>
            <person name="Dortet L."/>
            <person name="Naas T."/>
        </authorList>
    </citation>
    <scope>NUCLEOTIDE SEQUENCE [LARGE SCALE GENOMIC DNA]</scope>
    <source>
        <strain evidence="1 2">99B3</strain>
    </source>
</reference>
<accession>A0A330GFX8</accession>
<dbReference type="SUPFAM" id="SSF55874">
    <property type="entry name" value="ATPase domain of HSP90 chaperone/DNA topoisomerase II/histidine kinase"/>
    <property type="match status" value="1"/>
</dbReference>
<name>A0A330GFX8_ENTCL</name>
<dbReference type="Proteomes" id="UP000251576">
    <property type="component" value="Unassembled WGS sequence"/>
</dbReference>
<gene>
    <name evidence="1" type="ORF">DP202_06875</name>
</gene>
<dbReference type="GO" id="GO:0005524">
    <property type="term" value="F:ATP binding"/>
    <property type="evidence" value="ECO:0007669"/>
    <property type="project" value="UniProtKB-KW"/>
</dbReference>
<keyword evidence="1" id="KW-0067">ATP-binding</keyword>
<comment type="caution">
    <text evidence="1">The sequence shown here is derived from an EMBL/GenBank/DDBJ whole genome shotgun (WGS) entry which is preliminary data.</text>
</comment>
<organism evidence="1 2">
    <name type="scientific">Enterobacter cloacae</name>
    <dbReference type="NCBI Taxonomy" id="550"/>
    <lineage>
        <taxon>Bacteria</taxon>
        <taxon>Pseudomonadati</taxon>
        <taxon>Pseudomonadota</taxon>
        <taxon>Gammaproteobacteria</taxon>
        <taxon>Enterobacterales</taxon>
        <taxon>Enterobacteriaceae</taxon>
        <taxon>Enterobacter</taxon>
        <taxon>Enterobacter cloacae complex</taxon>
    </lineage>
</organism>
<evidence type="ECO:0000313" key="2">
    <source>
        <dbReference type="Proteomes" id="UP000251576"/>
    </source>
</evidence>
<dbReference type="Pfam" id="PF13589">
    <property type="entry name" value="HATPase_c_3"/>
    <property type="match status" value="1"/>
</dbReference>
<proteinExistence type="predicted"/>
<protein>
    <submittedName>
        <fullName evidence="1">ATP-binding protein</fullName>
    </submittedName>
</protein>
<dbReference type="InterPro" id="IPR036890">
    <property type="entry name" value="HATPase_C_sf"/>
</dbReference>